<organism evidence="1 2">
    <name type="scientific">Pleurodeles waltl</name>
    <name type="common">Iberian ribbed newt</name>
    <dbReference type="NCBI Taxonomy" id="8319"/>
    <lineage>
        <taxon>Eukaryota</taxon>
        <taxon>Metazoa</taxon>
        <taxon>Chordata</taxon>
        <taxon>Craniata</taxon>
        <taxon>Vertebrata</taxon>
        <taxon>Euteleostomi</taxon>
        <taxon>Amphibia</taxon>
        <taxon>Batrachia</taxon>
        <taxon>Caudata</taxon>
        <taxon>Salamandroidea</taxon>
        <taxon>Salamandridae</taxon>
        <taxon>Pleurodelinae</taxon>
        <taxon>Pleurodeles</taxon>
    </lineage>
</organism>
<evidence type="ECO:0000313" key="1">
    <source>
        <dbReference type="EMBL" id="KAJ1169206.1"/>
    </source>
</evidence>
<dbReference type="Proteomes" id="UP001066276">
    <property type="component" value="Chromosome 4_1"/>
</dbReference>
<keyword evidence="2" id="KW-1185">Reference proteome</keyword>
<accession>A0AAV7SZ03</accession>
<evidence type="ECO:0000313" key="2">
    <source>
        <dbReference type="Proteomes" id="UP001066276"/>
    </source>
</evidence>
<reference evidence="1" key="1">
    <citation type="journal article" date="2022" name="bioRxiv">
        <title>Sequencing and chromosome-scale assembly of the giantPleurodeles waltlgenome.</title>
        <authorList>
            <person name="Brown T."/>
            <person name="Elewa A."/>
            <person name="Iarovenko S."/>
            <person name="Subramanian E."/>
            <person name="Araus A.J."/>
            <person name="Petzold A."/>
            <person name="Susuki M."/>
            <person name="Suzuki K.-i.T."/>
            <person name="Hayashi T."/>
            <person name="Toyoda A."/>
            <person name="Oliveira C."/>
            <person name="Osipova E."/>
            <person name="Leigh N.D."/>
            <person name="Simon A."/>
            <person name="Yun M.H."/>
        </authorList>
    </citation>
    <scope>NUCLEOTIDE SEQUENCE</scope>
    <source>
        <strain evidence="1">20211129_DDA</strain>
        <tissue evidence="1">Liver</tissue>
    </source>
</reference>
<proteinExistence type="predicted"/>
<dbReference type="EMBL" id="JANPWB010000007">
    <property type="protein sequence ID" value="KAJ1169206.1"/>
    <property type="molecule type" value="Genomic_DNA"/>
</dbReference>
<gene>
    <name evidence="1" type="ORF">NDU88_001112</name>
</gene>
<sequence>MLILAYEFSRQSKCWENRAEAVVRCGVRAVSFLVSIVLQGVGSAEGSSSSERPWLRRSSGGICATNFCGARAYLKRNQSGDLAEPGGLAQRARSRIPHRAGFL</sequence>
<name>A0AAV7SZ03_PLEWA</name>
<comment type="caution">
    <text evidence="1">The sequence shown here is derived from an EMBL/GenBank/DDBJ whole genome shotgun (WGS) entry which is preliminary data.</text>
</comment>
<dbReference type="AlphaFoldDB" id="A0AAV7SZ03"/>
<protein>
    <submittedName>
        <fullName evidence="1">Uncharacterized protein</fullName>
    </submittedName>
</protein>